<proteinExistence type="inferred from homology"/>
<evidence type="ECO:0000256" key="5">
    <source>
        <dbReference type="ARBA" id="ARBA00023204"/>
    </source>
</evidence>
<comment type="subcellular location">
    <subcellularLocation>
        <location evidence="6">Cytoplasm</location>
    </subcellularLocation>
</comment>
<dbReference type="InterPro" id="IPR000305">
    <property type="entry name" value="GIY-YIG_endonuc"/>
</dbReference>
<dbReference type="InterPro" id="IPR036876">
    <property type="entry name" value="UVR_dom_sf"/>
</dbReference>
<keyword evidence="4 6" id="KW-0267">Excision nuclease</keyword>
<dbReference type="Pfam" id="PF02151">
    <property type="entry name" value="UVR"/>
    <property type="match status" value="1"/>
</dbReference>
<comment type="similarity">
    <text evidence="6">Belongs to the UvrC family.</text>
</comment>
<dbReference type="InterPro" id="IPR050066">
    <property type="entry name" value="UvrABC_protein_C"/>
</dbReference>
<dbReference type="RefSeq" id="WP_114641380.1">
    <property type="nucleotide sequence ID" value="NZ_JAACIO010000003.1"/>
</dbReference>
<organism evidence="11 12">
    <name type="scientific">Psychrilyobacter piezotolerans</name>
    <dbReference type="NCBI Taxonomy" id="2293438"/>
    <lineage>
        <taxon>Bacteria</taxon>
        <taxon>Fusobacteriati</taxon>
        <taxon>Fusobacteriota</taxon>
        <taxon>Fusobacteriia</taxon>
        <taxon>Fusobacteriales</taxon>
        <taxon>Fusobacteriaceae</taxon>
        <taxon>Psychrilyobacter</taxon>
    </lineage>
</organism>
<dbReference type="InterPro" id="IPR001943">
    <property type="entry name" value="UVR_dom"/>
</dbReference>
<dbReference type="SUPFAM" id="SSF46600">
    <property type="entry name" value="C-terminal UvrC-binding domain of UvrB"/>
    <property type="match status" value="1"/>
</dbReference>
<keyword evidence="2 6" id="KW-0227">DNA damage</keyword>
<keyword evidence="12" id="KW-1185">Reference proteome</keyword>
<evidence type="ECO:0000256" key="4">
    <source>
        <dbReference type="ARBA" id="ARBA00022881"/>
    </source>
</evidence>
<evidence type="ECO:0000256" key="1">
    <source>
        <dbReference type="ARBA" id="ARBA00022490"/>
    </source>
</evidence>
<dbReference type="HAMAP" id="MF_00203">
    <property type="entry name" value="UvrC"/>
    <property type="match status" value="1"/>
</dbReference>
<feature type="domain" description="GIY-YIG" evidence="9">
    <location>
        <begin position="12"/>
        <end position="89"/>
    </location>
</feature>
<dbReference type="PROSITE" id="PS50151">
    <property type="entry name" value="UVR"/>
    <property type="match status" value="1"/>
</dbReference>
<protein>
    <recommendedName>
        <fullName evidence="6">UvrABC system protein C</fullName>
        <shortName evidence="6">Protein UvrC</shortName>
    </recommendedName>
    <alternativeName>
        <fullName evidence="6">Excinuclease ABC subunit C</fullName>
    </alternativeName>
</protein>
<evidence type="ECO:0000256" key="3">
    <source>
        <dbReference type="ARBA" id="ARBA00022769"/>
    </source>
</evidence>
<evidence type="ECO:0000259" key="10">
    <source>
        <dbReference type="PROSITE" id="PS50165"/>
    </source>
</evidence>
<evidence type="ECO:0000259" key="8">
    <source>
        <dbReference type="PROSITE" id="PS50151"/>
    </source>
</evidence>
<dbReference type="InterPro" id="IPR035901">
    <property type="entry name" value="GIY-YIG_endonuc_sf"/>
</dbReference>
<dbReference type="PANTHER" id="PTHR30562">
    <property type="entry name" value="UVRC/OXIDOREDUCTASE"/>
    <property type="match status" value="1"/>
</dbReference>
<dbReference type="Gene3D" id="1.10.150.20">
    <property type="entry name" value="5' to 3' exonuclease, C-terminal subdomain"/>
    <property type="match status" value="1"/>
</dbReference>
<accession>A0ABX9KK87</accession>
<dbReference type="Pfam" id="PF22920">
    <property type="entry name" value="UvrC_RNaseH"/>
    <property type="match status" value="1"/>
</dbReference>
<evidence type="ECO:0000256" key="6">
    <source>
        <dbReference type="HAMAP-Rule" id="MF_00203"/>
    </source>
</evidence>
<dbReference type="InterPro" id="IPR004791">
    <property type="entry name" value="UvrC"/>
</dbReference>
<dbReference type="Pfam" id="PF14520">
    <property type="entry name" value="HHH_5"/>
    <property type="match status" value="1"/>
</dbReference>
<dbReference type="PANTHER" id="PTHR30562:SF1">
    <property type="entry name" value="UVRABC SYSTEM PROTEIN C"/>
    <property type="match status" value="1"/>
</dbReference>
<evidence type="ECO:0000256" key="2">
    <source>
        <dbReference type="ARBA" id="ARBA00022763"/>
    </source>
</evidence>
<keyword evidence="1 6" id="KW-0963">Cytoplasm</keyword>
<evidence type="ECO:0000313" key="11">
    <source>
        <dbReference type="EMBL" id="REI42757.1"/>
    </source>
</evidence>
<dbReference type="InterPro" id="IPR038476">
    <property type="entry name" value="UvrC_RNase_H_dom_sf"/>
</dbReference>
<dbReference type="InterPro" id="IPR010994">
    <property type="entry name" value="RuvA_2-like"/>
</dbReference>
<dbReference type="Pfam" id="PF08459">
    <property type="entry name" value="UvrC_RNaseH_dom"/>
    <property type="match status" value="1"/>
</dbReference>
<comment type="function">
    <text evidence="6">The UvrABC repair system catalyzes the recognition and processing of DNA lesions. UvrC both incises the 5' and 3' sides of the lesion. The N-terminal half is responsible for the 3' incision and the C-terminal half is responsible for the 5' incision.</text>
</comment>
<gene>
    <name evidence="6" type="primary">uvrC</name>
    <name evidence="11" type="ORF">DYH56_03040</name>
</gene>
<dbReference type="SUPFAM" id="SSF47781">
    <property type="entry name" value="RuvA domain 2-like"/>
    <property type="match status" value="1"/>
</dbReference>
<keyword evidence="6" id="KW-0742">SOS response</keyword>
<name>A0ABX9KK87_9FUSO</name>
<dbReference type="PROSITE" id="PS50165">
    <property type="entry name" value="UVRC"/>
    <property type="match status" value="1"/>
</dbReference>
<dbReference type="InterPro" id="IPR001162">
    <property type="entry name" value="UvrC_RNase_H_dom"/>
</dbReference>
<comment type="caution">
    <text evidence="11">The sequence shown here is derived from an EMBL/GenBank/DDBJ whole genome shotgun (WGS) entry which is preliminary data.</text>
</comment>
<evidence type="ECO:0000313" key="12">
    <source>
        <dbReference type="Proteomes" id="UP000263486"/>
    </source>
</evidence>
<evidence type="ECO:0000256" key="7">
    <source>
        <dbReference type="SAM" id="Coils"/>
    </source>
</evidence>
<dbReference type="PROSITE" id="PS50164">
    <property type="entry name" value="GIY_YIG"/>
    <property type="match status" value="1"/>
</dbReference>
<dbReference type="SMART" id="SM00465">
    <property type="entry name" value="GIYc"/>
    <property type="match status" value="1"/>
</dbReference>
<dbReference type="Gene3D" id="3.30.420.340">
    <property type="entry name" value="UvrC, RNAse H endonuclease domain"/>
    <property type="match status" value="1"/>
</dbReference>
<dbReference type="Proteomes" id="UP000263486">
    <property type="component" value="Unassembled WGS sequence"/>
</dbReference>
<dbReference type="Gene3D" id="3.40.1440.10">
    <property type="entry name" value="GIY-YIG endonuclease"/>
    <property type="match status" value="1"/>
</dbReference>
<comment type="subunit">
    <text evidence="6">Interacts with UvrB in an incision complex.</text>
</comment>
<feature type="coiled-coil region" evidence="7">
    <location>
        <begin position="343"/>
        <end position="370"/>
    </location>
</feature>
<dbReference type="Gene3D" id="4.10.860.10">
    <property type="entry name" value="UVR domain"/>
    <property type="match status" value="1"/>
</dbReference>
<feature type="domain" description="UvrC family homology region profile" evidence="10">
    <location>
        <begin position="339"/>
        <end position="470"/>
    </location>
</feature>
<keyword evidence="7" id="KW-0175">Coiled coil</keyword>
<keyword evidence="5 6" id="KW-0234">DNA repair</keyword>
<reference evidence="11 12" key="1">
    <citation type="submission" date="2018-08" db="EMBL/GenBank/DDBJ databases">
        <title>Draft genome sequence of Psychrilyobacter sp. strain SD5 isolated from Black Sea water.</title>
        <authorList>
            <person name="Yadav S."/>
            <person name="Villanueva L."/>
            <person name="Damste J.S.S."/>
        </authorList>
    </citation>
    <scope>NUCLEOTIDE SEQUENCE [LARGE SCALE GENOMIC DNA]</scope>
    <source>
        <strain evidence="11 12">SD5</strain>
    </source>
</reference>
<dbReference type="InterPro" id="IPR047296">
    <property type="entry name" value="GIY-YIG_UvrC_Cho"/>
</dbReference>
<dbReference type="Pfam" id="PF01541">
    <property type="entry name" value="GIY-YIG"/>
    <property type="match status" value="1"/>
</dbReference>
<dbReference type="CDD" id="cd10434">
    <property type="entry name" value="GIY-YIG_UvrC_Cho"/>
    <property type="match status" value="1"/>
</dbReference>
<evidence type="ECO:0000259" key="9">
    <source>
        <dbReference type="PROSITE" id="PS50164"/>
    </source>
</evidence>
<dbReference type="EMBL" id="QUAJ01000003">
    <property type="protein sequence ID" value="REI42757.1"/>
    <property type="molecule type" value="Genomic_DNA"/>
</dbReference>
<feature type="domain" description="UVR" evidence="8">
    <location>
        <begin position="199"/>
        <end position="234"/>
    </location>
</feature>
<dbReference type="NCBIfam" id="TIGR00194">
    <property type="entry name" value="uvrC"/>
    <property type="match status" value="1"/>
</dbReference>
<sequence length="591" mass="69405">MEPLIDKYEIPDLPGVYLMRGKKEVIYIGKAKNLKKRVSSYFKKIHTDKKTMELVDHIEDLEFIVCKSELDALILENNLIKKYLPKYNILLKDQKTYPYIKISIERFPKISIIRRSRDIDVKTGDYFGPYPNGSGFLLKTLVKIFKIRDCKRDMKKTYPKPCLKYYMNRCMGPCAYKDIEVTYKESVENAKYFLKGRGDKLLKQLKEEMNRLSTSMEFEKAIQYREQITAIENSLKTQVTEVLKDIDEDVFVCRQDGDILFLTILKIRDGKIIGVNNLKVDILIEDDILVESFLRYYSNEKMPKNIILDSLFIGKKEILEGWGKSFLDINLKLYFPILKSRRKKLLEMAYLNLEEEIKKYHNQKNVLEEGMKVLYETLNLNRFPRKIECFDISNISGKDAVGAMSVAVEGRLAKKYYRKFKIKTKDTPDDYHMMREVVERRYSKLAQTDLPDLILIDGGLGQLNAVEGVFFRLRKDHLVDIISIAKREEEVFKAGETGSYIFPKNSESLKILQRLRDEAHRFGITYHRNLRKKRVISSELDEIQGIGPKRKKDLLKRFKSVKRIKEATLEELLEVVPERIARQLKKIKNNN</sequence>
<keyword evidence="3 6" id="KW-0228">DNA excision</keyword>
<dbReference type="SUPFAM" id="SSF82771">
    <property type="entry name" value="GIY-YIG endonuclease"/>
    <property type="match status" value="1"/>
</dbReference>